<dbReference type="Proteomes" id="UP000823775">
    <property type="component" value="Unassembled WGS sequence"/>
</dbReference>
<accession>A0ABS8RR29</accession>
<feature type="region of interest" description="Disordered" evidence="1">
    <location>
        <begin position="78"/>
        <end position="98"/>
    </location>
</feature>
<sequence>MTMDLRGVQEREHLYQLFAVTMILHLRSLLLATENVPLYQRLLNFPEDINLGKLIIKPSLQALAVDANNSAPVIDHTGVYRTESDPTPSTVDKGRKVPKSSVRRSLLKDLAQQPGVDEDAEKLIDDEKIEQEVPVDLVGQDDNDGNLTCTSETVGLLEVPLVNRILLSSQIPRAPLVVQMMWK</sequence>
<name>A0ABS8RR29_DATST</name>
<reference evidence="2 3" key="1">
    <citation type="journal article" date="2021" name="BMC Genomics">
        <title>Datura genome reveals duplications of psychoactive alkaloid biosynthetic genes and high mutation rate following tissue culture.</title>
        <authorList>
            <person name="Rajewski A."/>
            <person name="Carter-House D."/>
            <person name="Stajich J."/>
            <person name="Litt A."/>
        </authorList>
    </citation>
    <scope>NUCLEOTIDE SEQUENCE [LARGE SCALE GENOMIC DNA]</scope>
    <source>
        <strain evidence="2">AR-01</strain>
    </source>
</reference>
<organism evidence="2 3">
    <name type="scientific">Datura stramonium</name>
    <name type="common">Jimsonweed</name>
    <name type="synonym">Common thornapple</name>
    <dbReference type="NCBI Taxonomy" id="4076"/>
    <lineage>
        <taxon>Eukaryota</taxon>
        <taxon>Viridiplantae</taxon>
        <taxon>Streptophyta</taxon>
        <taxon>Embryophyta</taxon>
        <taxon>Tracheophyta</taxon>
        <taxon>Spermatophyta</taxon>
        <taxon>Magnoliopsida</taxon>
        <taxon>eudicotyledons</taxon>
        <taxon>Gunneridae</taxon>
        <taxon>Pentapetalae</taxon>
        <taxon>asterids</taxon>
        <taxon>lamiids</taxon>
        <taxon>Solanales</taxon>
        <taxon>Solanaceae</taxon>
        <taxon>Solanoideae</taxon>
        <taxon>Datureae</taxon>
        <taxon>Datura</taxon>
    </lineage>
</organism>
<evidence type="ECO:0000313" key="2">
    <source>
        <dbReference type="EMBL" id="MCD7448520.1"/>
    </source>
</evidence>
<evidence type="ECO:0000313" key="3">
    <source>
        <dbReference type="Proteomes" id="UP000823775"/>
    </source>
</evidence>
<dbReference type="EMBL" id="JACEIK010000065">
    <property type="protein sequence ID" value="MCD7448520.1"/>
    <property type="molecule type" value="Genomic_DNA"/>
</dbReference>
<evidence type="ECO:0000256" key="1">
    <source>
        <dbReference type="SAM" id="MobiDB-lite"/>
    </source>
</evidence>
<gene>
    <name evidence="2" type="ORF">HAX54_043450</name>
</gene>
<comment type="caution">
    <text evidence="2">The sequence shown here is derived from an EMBL/GenBank/DDBJ whole genome shotgun (WGS) entry which is preliminary data.</text>
</comment>
<keyword evidence="3" id="KW-1185">Reference proteome</keyword>
<protein>
    <submittedName>
        <fullName evidence="2">Uncharacterized protein</fullName>
    </submittedName>
</protein>
<proteinExistence type="predicted"/>